<proteinExistence type="predicted"/>
<dbReference type="InterPro" id="IPR025097">
    <property type="entry name" value="DUF4023"/>
</dbReference>
<organism evidence="3 4">
    <name type="scientific">Paenibacillus sophorae</name>
    <dbReference type="NCBI Taxonomy" id="1333845"/>
    <lineage>
        <taxon>Bacteria</taxon>
        <taxon>Bacillati</taxon>
        <taxon>Bacillota</taxon>
        <taxon>Bacilli</taxon>
        <taxon>Bacillales</taxon>
        <taxon>Paenibacillaceae</taxon>
        <taxon>Paenibacillus</taxon>
    </lineage>
</organism>
<feature type="compositionally biased region" description="Basic and acidic residues" evidence="1">
    <location>
        <begin position="7"/>
        <end position="21"/>
    </location>
</feature>
<reference evidence="2 5" key="2">
    <citation type="submission" date="2021-06" db="EMBL/GenBank/DDBJ databases">
        <title>Whole genome sequence of Paenibacillus sophorae DSM23020 for comparative genomics.</title>
        <authorList>
            <person name="Kim M.-J."/>
            <person name="Lee G."/>
            <person name="Shin J.-H."/>
        </authorList>
    </citation>
    <scope>NUCLEOTIDE SEQUENCE [LARGE SCALE GENOMIC DNA]</scope>
    <source>
        <strain evidence="2 5">DSM 23020</strain>
    </source>
</reference>
<gene>
    <name evidence="2" type="ORF">KP014_07720</name>
    <name evidence="3" type="ORF">SAMN04487895_1103</name>
</gene>
<protein>
    <submittedName>
        <fullName evidence="2">DUF4023 domain-containing protein</fullName>
    </submittedName>
</protein>
<dbReference type="OrthoDB" id="2631586at2"/>
<dbReference type="EMBL" id="FODH01000010">
    <property type="protein sequence ID" value="SEO67407.1"/>
    <property type="molecule type" value="Genomic_DNA"/>
</dbReference>
<name>A0A1H8RMA6_9BACL</name>
<keyword evidence="5" id="KW-1185">Reference proteome</keyword>
<dbReference type="Pfam" id="PF13215">
    <property type="entry name" value="DUF4023"/>
    <property type="match status" value="1"/>
</dbReference>
<feature type="region of interest" description="Disordered" evidence="1">
    <location>
        <begin position="1"/>
        <end position="42"/>
    </location>
</feature>
<dbReference type="EMBL" id="CP076607">
    <property type="protein sequence ID" value="QWU17065.1"/>
    <property type="molecule type" value="Genomic_DNA"/>
</dbReference>
<dbReference type="Proteomes" id="UP000198809">
    <property type="component" value="Unassembled WGS sequence"/>
</dbReference>
<dbReference type="AlphaFoldDB" id="A0A1H8RMA6"/>
<evidence type="ECO:0000256" key="1">
    <source>
        <dbReference type="SAM" id="MobiDB-lite"/>
    </source>
</evidence>
<evidence type="ECO:0000313" key="5">
    <source>
        <dbReference type="Proteomes" id="UP000683429"/>
    </source>
</evidence>
<dbReference type="Proteomes" id="UP000683429">
    <property type="component" value="Chromosome"/>
</dbReference>
<evidence type="ECO:0000313" key="2">
    <source>
        <dbReference type="EMBL" id="QWU17065.1"/>
    </source>
</evidence>
<reference evidence="3 4" key="1">
    <citation type="submission" date="2016-10" db="EMBL/GenBank/DDBJ databases">
        <authorList>
            <person name="de Groot N.N."/>
        </authorList>
    </citation>
    <scope>NUCLEOTIDE SEQUENCE [LARGE SCALE GENOMIC DNA]</scope>
    <source>
        <strain evidence="3 4">CGMCC 1.10238</strain>
    </source>
</reference>
<dbReference type="RefSeq" id="WP_081754791.1">
    <property type="nucleotide sequence ID" value="NZ_CP076607.1"/>
</dbReference>
<sequence>MESTNEFVEKLHDTQKKDEKNKHHGKGNAGFKLQNKQHSTNK</sequence>
<evidence type="ECO:0000313" key="3">
    <source>
        <dbReference type="EMBL" id="SEO67407.1"/>
    </source>
</evidence>
<evidence type="ECO:0000313" key="4">
    <source>
        <dbReference type="Proteomes" id="UP000198809"/>
    </source>
</evidence>
<accession>A0A1H8RMA6</accession>